<accession>A0A553R133</accession>
<dbReference type="SUPFAM" id="SSF48726">
    <property type="entry name" value="Immunoglobulin"/>
    <property type="match status" value="1"/>
</dbReference>
<dbReference type="OrthoDB" id="8930604at2759"/>
<organism evidence="2 3">
    <name type="scientific">Danionella cerebrum</name>
    <dbReference type="NCBI Taxonomy" id="2873325"/>
    <lineage>
        <taxon>Eukaryota</taxon>
        <taxon>Metazoa</taxon>
        <taxon>Chordata</taxon>
        <taxon>Craniata</taxon>
        <taxon>Vertebrata</taxon>
        <taxon>Euteleostomi</taxon>
        <taxon>Actinopterygii</taxon>
        <taxon>Neopterygii</taxon>
        <taxon>Teleostei</taxon>
        <taxon>Ostariophysi</taxon>
        <taxon>Cypriniformes</taxon>
        <taxon>Danionidae</taxon>
        <taxon>Danioninae</taxon>
        <taxon>Danionella</taxon>
    </lineage>
</organism>
<name>A0A553R133_9TELE</name>
<protein>
    <recommendedName>
        <fullName evidence="1">Ig-like domain-containing protein</fullName>
    </recommendedName>
</protein>
<evidence type="ECO:0000313" key="2">
    <source>
        <dbReference type="EMBL" id="TRY95890.1"/>
    </source>
</evidence>
<evidence type="ECO:0000313" key="3">
    <source>
        <dbReference type="Proteomes" id="UP000316079"/>
    </source>
</evidence>
<feature type="domain" description="Ig-like" evidence="1">
    <location>
        <begin position="31"/>
        <end position="149"/>
    </location>
</feature>
<dbReference type="InterPro" id="IPR007110">
    <property type="entry name" value="Ig-like_dom"/>
</dbReference>
<dbReference type="Pfam" id="PF07654">
    <property type="entry name" value="C1-set"/>
    <property type="match status" value="1"/>
</dbReference>
<dbReference type="InterPro" id="IPR036179">
    <property type="entry name" value="Ig-like_dom_sf"/>
</dbReference>
<sequence>MDMGIFKAHLKTQLFSLPYESTHNSSMLTVPALLTTLLLITGANAVPHNYVSPNSHHNALTILICVVHDIHQEKMELTWISTGTTDITQAVSRIQSSKSGRTGFQSALSLISEASAQWSSYSCFFSHRGSGQTMHRHHAGFPKQKAKVTEDGETYNTCLDTFLEDVQANRDQLFVHALRILLLKMTIFNILLTAQAIIKWEQQLIFRLTSGQRHSHAAASSVGRSKDNVDAPNHTQEAQFKLLL</sequence>
<reference evidence="2 3" key="1">
    <citation type="journal article" date="2019" name="Sci. Data">
        <title>Hybrid genome assembly and annotation of Danionella translucida.</title>
        <authorList>
            <person name="Kadobianskyi M."/>
            <person name="Schulze L."/>
            <person name="Schuelke M."/>
            <person name="Judkewitz B."/>
        </authorList>
    </citation>
    <scope>NUCLEOTIDE SEQUENCE [LARGE SCALE GENOMIC DNA]</scope>
    <source>
        <strain evidence="2 3">Bolton</strain>
    </source>
</reference>
<proteinExistence type="predicted"/>
<dbReference type="EMBL" id="SRMA01025337">
    <property type="protein sequence ID" value="TRY95890.1"/>
    <property type="molecule type" value="Genomic_DNA"/>
</dbReference>
<dbReference type="Gene3D" id="2.60.40.10">
    <property type="entry name" value="Immunoglobulins"/>
    <property type="match status" value="1"/>
</dbReference>
<dbReference type="InterPro" id="IPR013783">
    <property type="entry name" value="Ig-like_fold"/>
</dbReference>
<dbReference type="AlphaFoldDB" id="A0A553R133"/>
<dbReference type="Proteomes" id="UP000316079">
    <property type="component" value="Unassembled WGS sequence"/>
</dbReference>
<comment type="caution">
    <text evidence="2">The sequence shown here is derived from an EMBL/GenBank/DDBJ whole genome shotgun (WGS) entry which is preliminary data.</text>
</comment>
<gene>
    <name evidence="2" type="ORF">DNTS_021412</name>
</gene>
<dbReference type="PROSITE" id="PS50835">
    <property type="entry name" value="IG_LIKE"/>
    <property type="match status" value="1"/>
</dbReference>
<keyword evidence="3" id="KW-1185">Reference proteome</keyword>
<dbReference type="InterPro" id="IPR003597">
    <property type="entry name" value="Ig_C1-set"/>
</dbReference>
<evidence type="ECO:0000259" key="1">
    <source>
        <dbReference type="PROSITE" id="PS50835"/>
    </source>
</evidence>